<dbReference type="SUPFAM" id="SSF46689">
    <property type="entry name" value="Homeodomain-like"/>
    <property type="match status" value="1"/>
</dbReference>
<dbReference type="InterPro" id="IPR023772">
    <property type="entry name" value="DNA-bd_HTH_TetR-type_CS"/>
</dbReference>
<name>A0ABU7LE33_9NOCA</name>
<dbReference type="Gene3D" id="1.10.10.60">
    <property type="entry name" value="Homeodomain-like"/>
    <property type="match status" value="1"/>
</dbReference>
<dbReference type="PRINTS" id="PR00455">
    <property type="entry name" value="HTHTETR"/>
</dbReference>
<dbReference type="Pfam" id="PF00440">
    <property type="entry name" value="TetR_N"/>
    <property type="match status" value="1"/>
</dbReference>
<feature type="DNA-binding region" description="H-T-H motif" evidence="2">
    <location>
        <begin position="37"/>
        <end position="56"/>
    </location>
</feature>
<dbReference type="Gene3D" id="1.10.357.10">
    <property type="entry name" value="Tetracycline Repressor, domain 2"/>
    <property type="match status" value="1"/>
</dbReference>
<dbReference type="Proteomes" id="UP001336020">
    <property type="component" value="Unassembled WGS sequence"/>
</dbReference>
<proteinExistence type="predicted"/>
<accession>A0ABU7LE33</accession>
<evidence type="ECO:0000313" key="4">
    <source>
        <dbReference type="EMBL" id="MEE2059809.1"/>
    </source>
</evidence>
<dbReference type="PROSITE" id="PS01081">
    <property type="entry name" value="HTH_TETR_1"/>
    <property type="match status" value="1"/>
</dbReference>
<dbReference type="RefSeq" id="WP_330135011.1">
    <property type="nucleotide sequence ID" value="NZ_JAUTXY010000009.1"/>
</dbReference>
<evidence type="ECO:0000256" key="1">
    <source>
        <dbReference type="ARBA" id="ARBA00023125"/>
    </source>
</evidence>
<evidence type="ECO:0000313" key="5">
    <source>
        <dbReference type="Proteomes" id="UP001336020"/>
    </source>
</evidence>
<evidence type="ECO:0000259" key="3">
    <source>
        <dbReference type="PROSITE" id="PS50977"/>
    </source>
</evidence>
<dbReference type="InterPro" id="IPR036271">
    <property type="entry name" value="Tet_transcr_reg_TetR-rel_C_sf"/>
</dbReference>
<protein>
    <submittedName>
        <fullName evidence="4">TetR/AcrR family transcriptional regulator</fullName>
    </submittedName>
</protein>
<feature type="domain" description="HTH tetR-type" evidence="3">
    <location>
        <begin position="14"/>
        <end position="74"/>
    </location>
</feature>
<dbReference type="PANTHER" id="PTHR30055:SF226">
    <property type="entry name" value="HTH-TYPE TRANSCRIPTIONAL REGULATOR PKSA"/>
    <property type="match status" value="1"/>
</dbReference>
<gene>
    <name evidence="4" type="ORF">Q7514_20010</name>
</gene>
<dbReference type="InterPro" id="IPR050109">
    <property type="entry name" value="HTH-type_TetR-like_transc_reg"/>
</dbReference>
<dbReference type="PANTHER" id="PTHR30055">
    <property type="entry name" value="HTH-TYPE TRANSCRIPTIONAL REGULATOR RUTR"/>
    <property type="match status" value="1"/>
</dbReference>
<dbReference type="InterPro" id="IPR009057">
    <property type="entry name" value="Homeodomain-like_sf"/>
</dbReference>
<comment type="caution">
    <text evidence="4">The sequence shown here is derived from an EMBL/GenBank/DDBJ whole genome shotgun (WGS) entry which is preliminary data.</text>
</comment>
<dbReference type="PROSITE" id="PS50977">
    <property type="entry name" value="HTH_TETR_2"/>
    <property type="match status" value="1"/>
</dbReference>
<organism evidence="4 5">
    <name type="scientific">Rhodococcus artemisiae</name>
    <dbReference type="NCBI Taxonomy" id="714159"/>
    <lineage>
        <taxon>Bacteria</taxon>
        <taxon>Bacillati</taxon>
        <taxon>Actinomycetota</taxon>
        <taxon>Actinomycetes</taxon>
        <taxon>Mycobacteriales</taxon>
        <taxon>Nocardiaceae</taxon>
        <taxon>Rhodococcus</taxon>
    </lineage>
</organism>
<reference evidence="4 5" key="1">
    <citation type="submission" date="2023-07" db="EMBL/GenBank/DDBJ databases">
        <authorList>
            <person name="Girao M."/>
            <person name="Carvalho M.F."/>
        </authorList>
    </citation>
    <scope>NUCLEOTIDE SEQUENCE [LARGE SCALE GENOMIC DNA]</scope>
    <source>
        <strain evidence="4 5">YIM65754</strain>
    </source>
</reference>
<sequence length="208" mass="21662">MAYRRTPAVQQRLDAQRDSIVSAAVGLLTEHGYKGLSIAAVAERAGVATGTVYRHFTDKSDLMVRVFREQCGREVDAVDAVTSTGSAAERVARVVETFASRALRKPTLAYALLAEPVDAAVDAERLVFRRAFAGAFADAIRFGVTTGELPPQDPDLVAAALVGAVSEVLTGPLSAGGASTTTVPDLVILALRAAGSDPALDQPEGVPS</sequence>
<keyword evidence="5" id="KW-1185">Reference proteome</keyword>
<dbReference type="EMBL" id="JAUTXY010000009">
    <property type="protein sequence ID" value="MEE2059809.1"/>
    <property type="molecule type" value="Genomic_DNA"/>
</dbReference>
<keyword evidence="1 2" id="KW-0238">DNA-binding</keyword>
<evidence type="ECO:0000256" key="2">
    <source>
        <dbReference type="PROSITE-ProRule" id="PRU00335"/>
    </source>
</evidence>
<dbReference type="SUPFAM" id="SSF48498">
    <property type="entry name" value="Tetracyclin repressor-like, C-terminal domain"/>
    <property type="match status" value="1"/>
</dbReference>
<dbReference type="InterPro" id="IPR001647">
    <property type="entry name" value="HTH_TetR"/>
</dbReference>